<sequence>MHVELGSDENSSDVTGRQIGFLMRSRDESEVISSRINGFSYTAFAPYSDWEQFSGKAWGFWEAYRRIAKPVRATRLGVRFVNQIDIPKSHIEIKDYMRTAVDVSPYLPQLVAGYFMQITVPLEKFGSATTITSTVLPPSADNQTSLILDIDAFQFVDIEITDSVAADEIRSRLNTLRDVKNYTFEACITDATRGLIS</sequence>
<organism evidence="1 2">
    <name type="scientific">Actinocorallia longicatena</name>
    <dbReference type="NCBI Taxonomy" id="111803"/>
    <lineage>
        <taxon>Bacteria</taxon>
        <taxon>Bacillati</taxon>
        <taxon>Actinomycetota</taxon>
        <taxon>Actinomycetes</taxon>
        <taxon>Streptosporangiales</taxon>
        <taxon>Thermomonosporaceae</taxon>
        <taxon>Actinocorallia</taxon>
    </lineage>
</organism>
<dbReference type="NCBIfam" id="TIGR04255">
    <property type="entry name" value="sporadTIGR04255"/>
    <property type="match status" value="1"/>
</dbReference>
<reference evidence="2" key="1">
    <citation type="journal article" date="2019" name="Int. J. Syst. Evol. Microbiol.">
        <title>The Global Catalogue of Microorganisms (GCM) 10K type strain sequencing project: providing services to taxonomists for standard genome sequencing and annotation.</title>
        <authorList>
            <consortium name="The Broad Institute Genomics Platform"/>
            <consortium name="The Broad Institute Genome Sequencing Center for Infectious Disease"/>
            <person name="Wu L."/>
            <person name="Ma J."/>
        </authorList>
    </citation>
    <scope>NUCLEOTIDE SEQUENCE [LARGE SCALE GENOMIC DNA]</scope>
    <source>
        <strain evidence="2">JCM 9377</strain>
    </source>
</reference>
<dbReference type="Proteomes" id="UP001501237">
    <property type="component" value="Unassembled WGS sequence"/>
</dbReference>
<dbReference type="EMBL" id="BAAAUV010000008">
    <property type="protein sequence ID" value="GAA3214734.1"/>
    <property type="molecule type" value="Genomic_DNA"/>
</dbReference>
<gene>
    <name evidence="1" type="ORF">GCM10010468_35630</name>
</gene>
<evidence type="ECO:0000313" key="1">
    <source>
        <dbReference type="EMBL" id="GAA3214734.1"/>
    </source>
</evidence>
<name>A0ABP6QAN1_9ACTN</name>
<keyword evidence="2" id="KW-1185">Reference proteome</keyword>
<dbReference type="InterPro" id="IPR026349">
    <property type="entry name" value="CHP04255"/>
</dbReference>
<evidence type="ECO:0000313" key="2">
    <source>
        <dbReference type="Proteomes" id="UP001501237"/>
    </source>
</evidence>
<evidence type="ECO:0008006" key="3">
    <source>
        <dbReference type="Google" id="ProtNLM"/>
    </source>
</evidence>
<comment type="caution">
    <text evidence="1">The sequence shown here is derived from an EMBL/GenBank/DDBJ whole genome shotgun (WGS) entry which is preliminary data.</text>
</comment>
<protein>
    <recommendedName>
        <fullName evidence="3">TIGR04255 family protein</fullName>
    </recommendedName>
</protein>
<accession>A0ABP6QAN1</accession>
<proteinExistence type="predicted"/>